<feature type="transmembrane region" description="Helical" evidence="5">
    <location>
        <begin position="133"/>
        <end position="154"/>
    </location>
</feature>
<evidence type="ECO:0000256" key="1">
    <source>
        <dbReference type="ARBA" id="ARBA00004141"/>
    </source>
</evidence>
<evidence type="ECO:0000256" key="3">
    <source>
        <dbReference type="ARBA" id="ARBA00022989"/>
    </source>
</evidence>
<feature type="domain" description="O-antigen ligase-related" evidence="6">
    <location>
        <begin position="230"/>
        <end position="369"/>
    </location>
</feature>
<feature type="transmembrane region" description="Helical" evidence="5">
    <location>
        <begin position="417"/>
        <end position="434"/>
    </location>
</feature>
<evidence type="ECO:0000259" key="6">
    <source>
        <dbReference type="Pfam" id="PF04932"/>
    </source>
</evidence>
<dbReference type="PANTHER" id="PTHR37422">
    <property type="entry name" value="TEICHURONIC ACID BIOSYNTHESIS PROTEIN TUAE"/>
    <property type="match status" value="1"/>
</dbReference>
<dbReference type="Pfam" id="PF04932">
    <property type="entry name" value="Wzy_C"/>
    <property type="match status" value="1"/>
</dbReference>
<feature type="transmembrane region" description="Helical" evidence="5">
    <location>
        <begin position="73"/>
        <end position="97"/>
    </location>
</feature>
<dbReference type="PANTHER" id="PTHR37422:SF13">
    <property type="entry name" value="LIPOPOLYSACCHARIDE BIOSYNTHESIS PROTEIN PA4999-RELATED"/>
    <property type="match status" value="1"/>
</dbReference>
<protein>
    <recommendedName>
        <fullName evidence="6">O-antigen ligase-related domain-containing protein</fullName>
    </recommendedName>
</protein>
<proteinExistence type="predicted"/>
<dbReference type="InterPro" id="IPR007016">
    <property type="entry name" value="O-antigen_ligase-rel_domated"/>
</dbReference>
<evidence type="ECO:0000256" key="5">
    <source>
        <dbReference type="SAM" id="Phobius"/>
    </source>
</evidence>
<comment type="caution">
    <text evidence="7">The sequence shown here is derived from an EMBL/GenBank/DDBJ whole genome shotgun (WGS) entry which is preliminary data.</text>
</comment>
<gene>
    <name evidence="7" type="ORF">COO92_01605</name>
</gene>
<keyword evidence="2 5" id="KW-0812">Transmembrane</keyword>
<feature type="transmembrane region" description="Helical" evidence="5">
    <location>
        <begin position="227"/>
        <end position="259"/>
    </location>
</feature>
<dbReference type="InterPro" id="IPR051533">
    <property type="entry name" value="WaaL-like"/>
</dbReference>
<keyword evidence="3 5" id="KW-1133">Transmembrane helix</keyword>
<dbReference type="Proteomes" id="UP000233332">
    <property type="component" value="Unassembled WGS sequence"/>
</dbReference>
<reference evidence="7 8" key="1">
    <citation type="submission" date="2017-09" db="EMBL/GenBank/DDBJ databases">
        <title>Biodiversity and function of Thalassospira species in the particle-attached aromatic-hydrocarbon-degrading consortia from the surface seawater of the China South Sea.</title>
        <authorList>
            <person name="Dong C."/>
            <person name="Lai Q."/>
            <person name="Shao Z."/>
        </authorList>
    </citation>
    <scope>NUCLEOTIDE SEQUENCE [LARGE SCALE GENOMIC DNA]</scope>
    <source>
        <strain evidence="7 8">139Z-12</strain>
    </source>
</reference>
<evidence type="ECO:0000256" key="2">
    <source>
        <dbReference type="ARBA" id="ARBA00022692"/>
    </source>
</evidence>
<evidence type="ECO:0000313" key="8">
    <source>
        <dbReference type="Proteomes" id="UP000233332"/>
    </source>
</evidence>
<accession>A0A2N3LBB3</accession>
<comment type="subcellular location">
    <subcellularLocation>
        <location evidence="1">Membrane</location>
        <topology evidence="1">Multi-pass membrane protein</topology>
    </subcellularLocation>
</comment>
<feature type="transmembrane region" description="Helical" evidence="5">
    <location>
        <begin position="42"/>
        <end position="61"/>
    </location>
</feature>
<feature type="transmembrane region" description="Helical" evidence="5">
    <location>
        <begin position="12"/>
        <end position="30"/>
    </location>
</feature>
<evidence type="ECO:0000313" key="7">
    <source>
        <dbReference type="EMBL" id="PKR60094.1"/>
    </source>
</evidence>
<keyword evidence="8" id="KW-1185">Reference proteome</keyword>
<sequence length="444" mass="49683">MRKFLKNNSAPPIVLGAFIGVITLLPFMRVRVNYEYIELSGALQFIVFVGLFVGLIAFANFRFSELFSEFKCFSLSQSCLLFLLWCAVAVISCFVGQDPILSLKRATLALVPACLVYFTAYSCADPREILKGFVLGVCLITLISIFYALAGWIAEITNTDPNVRHGTFFLFGLEFSQSLGQRHILFNNELIELQRFSGFYPNPNGIGIVSAICLIFLTLIKKDMPKIYVFLLVMMIFGLLLSGSRMSLLLVISSCAYFILSPRLRTKIFNVPSAILVFLFSIVLIFVWAEFSQEISNMFDGSRQEFLSLGERGDGFLKAIEIASQNWFIGSGFGLGAEVVFGKQADVMAIHSVILNAIVETGFLGAILISALWVRPLISEDRVTTVEHSKDLQTLCLNAVVFGLLVAELFDLSVTRFHYIHLVLFFLLGLSSAFQRRDRKRIET</sequence>
<evidence type="ECO:0000256" key="4">
    <source>
        <dbReference type="ARBA" id="ARBA00023136"/>
    </source>
</evidence>
<dbReference type="RefSeq" id="WP_101299323.1">
    <property type="nucleotide sequence ID" value="NZ_NXGX01000001.1"/>
</dbReference>
<organism evidence="7 8">
    <name type="scientific">Thalassospira lohafexi</name>
    <dbReference type="NCBI Taxonomy" id="744227"/>
    <lineage>
        <taxon>Bacteria</taxon>
        <taxon>Pseudomonadati</taxon>
        <taxon>Pseudomonadota</taxon>
        <taxon>Alphaproteobacteria</taxon>
        <taxon>Rhodospirillales</taxon>
        <taxon>Thalassospiraceae</taxon>
        <taxon>Thalassospira</taxon>
    </lineage>
</organism>
<dbReference type="GO" id="GO:0016020">
    <property type="term" value="C:membrane"/>
    <property type="evidence" value="ECO:0007669"/>
    <property type="project" value="UniProtKB-SubCell"/>
</dbReference>
<feature type="transmembrane region" description="Helical" evidence="5">
    <location>
        <begin position="203"/>
        <end position="220"/>
    </location>
</feature>
<dbReference type="AlphaFoldDB" id="A0A2N3LBB3"/>
<keyword evidence="4 5" id="KW-0472">Membrane</keyword>
<dbReference type="EMBL" id="NXGX01000001">
    <property type="protein sequence ID" value="PKR60094.1"/>
    <property type="molecule type" value="Genomic_DNA"/>
</dbReference>
<name>A0A2N3LBB3_9PROT</name>
<feature type="transmembrane region" description="Helical" evidence="5">
    <location>
        <begin position="353"/>
        <end position="374"/>
    </location>
</feature>
<feature type="transmembrane region" description="Helical" evidence="5">
    <location>
        <begin position="103"/>
        <end position="121"/>
    </location>
</feature>
<feature type="transmembrane region" description="Helical" evidence="5">
    <location>
        <begin position="271"/>
        <end position="289"/>
    </location>
</feature>